<dbReference type="EMBL" id="JAUTBA010000001">
    <property type="protein sequence ID" value="MDQ1148825.1"/>
    <property type="molecule type" value="Genomic_DNA"/>
</dbReference>
<evidence type="ECO:0000313" key="2">
    <source>
        <dbReference type="Proteomes" id="UP001244640"/>
    </source>
</evidence>
<evidence type="ECO:0008006" key="3">
    <source>
        <dbReference type="Google" id="ProtNLM"/>
    </source>
</evidence>
<dbReference type="RefSeq" id="WP_307184783.1">
    <property type="nucleotide sequence ID" value="NZ_JAUTBA010000001.1"/>
</dbReference>
<evidence type="ECO:0000313" key="1">
    <source>
        <dbReference type="EMBL" id="MDQ1148825.1"/>
    </source>
</evidence>
<protein>
    <recommendedName>
        <fullName evidence="3">Extracellular solute-binding protein</fullName>
    </recommendedName>
</protein>
<accession>A0ABU0U1J4</accession>
<organism evidence="1 2">
    <name type="scientific">Sphingobacterium zeae</name>
    <dbReference type="NCBI Taxonomy" id="1776859"/>
    <lineage>
        <taxon>Bacteria</taxon>
        <taxon>Pseudomonadati</taxon>
        <taxon>Bacteroidota</taxon>
        <taxon>Sphingobacteriia</taxon>
        <taxon>Sphingobacteriales</taxon>
        <taxon>Sphingobacteriaceae</taxon>
        <taxon>Sphingobacterium</taxon>
    </lineage>
</organism>
<sequence length="108" mass="12717">MDKLRFAVRKFDPFERALEKCWVAYQELYPSDMEIEFVPLDLEELTAAFFENQGLHNGDWDIVHINTDWIARAYDTKGLANLDLMLDQYPPEERGVCMARKFTGFTTF</sequence>
<proteinExistence type="predicted"/>
<comment type="caution">
    <text evidence="1">The sequence shown here is derived from an EMBL/GenBank/DDBJ whole genome shotgun (WGS) entry which is preliminary data.</text>
</comment>
<reference evidence="1 2" key="1">
    <citation type="submission" date="2023-07" db="EMBL/GenBank/DDBJ databases">
        <title>Functional and genomic diversity of the sorghum phyllosphere microbiome.</title>
        <authorList>
            <person name="Shade A."/>
        </authorList>
    </citation>
    <scope>NUCLEOTIDE SEQUENCE [LARGE SCALE GENOMIC DNA]</scope>
    <source>
        <strain evidence="1 2">SORGH_AS_0892</strain>
    </source>
</reference>
<keyword evidence="2" id="KW-1185">Reference proteome</keyword>
<gene>
    <name evidence="1" type="ORF">QE382_000809</name>
</gene>
<name>A0ABU0U1J4_9SPHI</name>
<dbReference type="Proteomes" id="UP001244640">
    <property type="component" value="Unassembled WGS sequence"/>
</dbReference>